<dbReference type="Proteomes" id="UP000034350">
    <property type="component" value="Unassembled WGS sequence"/>
</dbReference>
<dbReference type="GO" id="GO:0005847">
    <property type="term" value="C:mRNA cleavage and polyadenylation specificity factor complex"/>
    <property type="evidence" value="ECO:0007669"/>
    <property type="project" value="TreeGrafter"/>
</dbReference>
<gene>
    <name evidence="2" type="ORF">AAJ76_1500040491</name>
</gene>
<accession>A0A0F9WG03</accession>
<dbReference type="Pfam" id="PF12295">
    <property type="entry name" value="Symplekin_C"/>
    <property type="match status" value="1"/>
</dbReference>
<feature type="domain" description="Symplekin C-terminal" evidence="1">
    <location>
        <begin position="419"/>
        <end position="542"/>
    </location>
</feature>
<organism evidence="2 3">
    <name type="scientific">Vairimorpha ceranae</name>
    <dbReference type="NCBI Taxonomy" id="40302"/>
    <lineage>
        <taxon>Eukaryota</taxon>
        <taxon>Fungi</taxon>
        <taxon>Fungi incertae sedis</taxon>
        <taxon>Microsporidia</taxon>
        <taxon>Nosematidae</taxon>
        <taxon>Vairimorpha</taxon>
    </lineage>
</organism>
<keyword evidence="3" id="KW-1185">Reference proteome</keyword>
<evidence type="ECO:0000313" key="2">
    <source>
        <dbReference type="EMBL" id="KKO75660.1"/>
    </source>
</evidence>
<comment type="caution">
    <text evidence="2">The sequence shown here is derived from an EMBL/GenBank/DDBJ whole genome shotgun (WGS) entry which is preliminary data.</text>
</comment>
<dbReference type="VEuPathDB" id="MicrosporidiaDB:AAJ76_1500040491"/>
<dbReference type="GeneID" id="36319006"/>
<reference evidence="2 3" key="1">
    <citation type="journal article" date="2015" name="Environ. Microbiol.">
        <title>Genome analyses suggest the presence of polyploidy and recent human-driven expansions in eight global populations of the honeybee pathogen Nosema ceranae.</title>
        <authorList>
            <person name="Pelin A."/>
            <person name="Selman M."/>
            <person name="Aris-Brosou S."/>
            <person name="Farinelli L."/>
            <person name="Corradi N."/>
        </authorList>
    </citation>
    <scope>NUCLEOTIDE SEQUENCE [LARGE SCALE GENOMIC DNA]</scope>
    <source>
        <strain evidence="2 3">PA08 1199</strain>
    </source>
</reference>
<dbReference type="EMBL" id="JPQZ01000015">
    <property type="protein sequence ID" value="KKO75660.1"/>
    <property type="molecule type" value="Genomic_DNA"/>
</dbReference>
<dbReference type="PANTHER" id="PTHR15245">
    <property type="entry name" value="SYMPLEKIN-RELATED"/>
    <property type="match status" value="1"/>
</dbReference>
<name>A0A0F9WG03_9MICR</name>
<dbReference type="PANTHER" id="PTHR15245:SF20">
    <property type="entry name" value="SYMPLEKIN"/>
    <property type="match status" value="1"/>
</dbReference>
<dbReference type="VEuPathDB" id="MicrosporidiaDB:G9O61_00g012450"/>
<dbReference type="InterPro" id="IPR022075">
    <property type="entry name" value="Symplekin_C"/>
</dbReference>
<evidence type="ECO:0000259" key="1">
    <source>
        <dbReference type="Pfam" id="PF12295"/>
    </source>
</evidence>
<dbReference type="AlphaFoldDB" id="A0A0F9WG03"/>
<proteinExistence type="predicted"/>
<protein>
    <submittedName>
        <fullName evidence="2">Symplekin domain-containing protein</fullName>
    </submittedName>
</protein>
<dbReference type="RefSeq" id="XP_024331402.1">
    <property type="nucleotide sequence ID" value="XM_024474099.1"/>
</dbReference>
<dbReference type="OrthoDB" id="331600at2759"/>
<dbReference type="InterPro" id="IPR021850">
    <property type="entry name" value="Symplekin/Pta1"/>
</dbReference>
<sequence>MDTIKNMLLVNFTENNLYILFFYYHQMNPIEVMYFWNCVLNLLDESNVLLVLGFIFDLQDTPLHFPRYAQKSLNFHIHQVNKKIAKLLSKEYIFYVKNLKLFKFAKELKAQYLHEKKFDSNLFFVNNLYELLIKTSTIEISNSIESYFNFVSFDNVSVDVTSKLLNNIYIVELKQRNLYVKYICTILTDPKDILDFIFYHMTEEEPSILVEYIYLLNKTLYNSLLNVLYENKRFYRVEIIRLFFDINLVKLDLKDENIELIKYFLVNKPIFVNDLYEVLKNKVSKKHLTGLYIEHYEILKHYKFDLNIEDLLSIASDKPDLLYEIYDMSLDGEQKQRFYSIFKMLDEDFIINFLIKHSDLDLVSYLLTNRQLKNNLKNYIITRYKNIPALVYKMFIYFDKSDVVNYIEDFLIDKKSLEYFLFVLKPTDILIYAHEMSNISKGIKILDLCFDSPAFNENDFIYTLNTIEDSMPALIIRTLILTYKKYPHLRNFTVNFLYKIINKNALQNSKLKTGIIKCLEILKSSSVEIIASLSEERILTILDGSKMLKDLCIETVYKADCKYSKEYNILRDVLRKYY</sequence>
<dbReference type="VEuPathDB" id="MicrosporidiaDB:NCER_100784"/>
<evidence type="ECO:0000313" key="3">
    <source>
        <dbReference type="Proteomes" id="UP000034350"/>
    </source>
</evidence>